<reference evidence="2" key="2">
    <citation type="journal article" date="2015" name="Fish Shellfish Immunol.">
        <title>Early steps in the European eel (Anguilla anguilla)-Vibrio vulnificus interaction in the gills: Role of the RtxA13 toxin.</title>
        <authorList>
            <person name="Callol A."/>
            <person name="Pajuelo D."/>
            <person name="Ebbesson L."/>
            <person name="Teles M."/>
            <person name="MacKenzie S."/>
            <person name="Amaro C."/>
        </authorList>
    </citation>
    <scope>NUCLEOTIDE SEQUENCE</scope>
</reference>
<name>A0A0E9WJJ6_ANGAN</name>
<keyword evidence="1" id="KW-1133">Transmembrane helix</keyword>
<dbReference type="EMBL" id="GBXM01018121">
    <property type="protein sequence ID" value="JAH90456.1"/>
    <property type="molecule type" value="Transcribed_RNA"/>
</dbReference>
<keyword evidence="1" id="KW-0472">Membrane</keyword>
<protein>
    <submittedName>
        <fullName evidence="2">Uncharacterized protein</fullName>
    </submittedName>
</protein>
<proteinExistence type="predicted"/>
<evidence type="ECO:0000313" key="2">
    <source>
        <dbReference type="EMBL" id="JAH90456.1"/>
    </source>
</evidence>
<organism evidence="2">
    <name type="scientific">Anguilla anguilla</name>
    <name type="common">European freshwater eel</name>
    <name type="synonym">Muraena anguilla</name>
    <dbReference type="NCBI Taxonomy" id="7936"/>
    <lineage>
        <taxon>Eukaryota</taxon>
        <taxon>Metazoa</taxon>
        <taxon>Chordata</taxon>
        <taxon>Craniata</taxon>
        <taxon>Vertebrata</taxon>
        <taxon>Euteleostomi</taxon>
        <taxon>Actinopterygii</taxon>
        <taxon>Neopterygii</taxon>
        <taxon>Teleostei</taxon>
        <taxon>Anguilliformes</taxon>
        <taxon>Anguillidae</taxon>
        <taxon>Anguilla</taxon>
    </lineage>
</organism>
<accession>A0A0E9WJJ6</accession>
<sequence length="53" mass="6257">MFSACISFMWIIIILFSFTSVFFPLILYCEICTFLICYFVNFDNPSFTTVKCD</sequence>
<evidence type="ECO:0000256" key="1">
    <source>
        <dbReference type="SAM" id="Phobius"/>
    </source>
</evidence>
<reference evidence="2" key="1">
    <citation type="submission" date="2014-11" db="EMBL/GenBank/DDBJ databases">
        <authorList>
            <person name="Amaro Gonzalez C."/>
        </authorList>
    </citation>
    <scope>NUCLEOTIDE SEQUENCE</scope>
</reference>
<dbReference type="AlphaFoldDB" id="A0A0E9WJJ6"/>
<feature type="transmembrane region" description="Helical" evidence="1">
    <location>
        <begin position="7"/>
        <end position="28"/>
    </location>
</feature>
<keyword evidence="1" id="KW-0812">Transmembrane</keyword>